<proteinExistence type="predicted"/>
<organism evidence="2 3">
    <name type="scientific">Stenomitos frigidus ULC18</name>
    <dbReference type="NCBI Taxonomy" id="2107698"/>
    <lineage>
        <taxon>Bacteria</taxon>
        <taxon>Bacillati</taxon>
        <taxon>Cyanobacteriota</taxon>
        <taxon>Cyanophyceae</taxon>
        <taxon>Leptolyngbyales</taxon>
        <taxon>Leptolyngbyaceae</taxon>
        <taxon>Stenomitos</taxon>
    </lineage>
</organism>
<sequence length="149" mass="16963">MAQIYNFLQLEDDIATAGQPTEAQFAAIQAAGYHVVINLAPPSSTNALPNEQALVEAQGMTYVHIPVLWEEPTLADVQQFFGILQAYAETPVFIHCAKNMRVSAFMYLYRRLCEGVDETVAKRALHAMWVPNDRWQTFIEQVVQYYQQH</sequence>
<accession>A0A2T1E3C0</accession>
<feature type="domain" description="DSP-PTPase phosphatase fused to NAD+ Kinase" evidence="1">
    <location>
        <begin position="15"/>
        <end position="123"/>
    </location>
</feature>
<dbReference type="Gene3D" id="3.90.190.10">
    <property type="entry name" value="Protein tyrosine phosphatase superfamily"/>
    <property type="match status" value="1"/>
</dbReference>
<evidence type="ECO:0000259" key="1">
    <source>
        <dbReference type="Pfam" id="PF22741"/>
    </source>
</evidence>
<dbReference type="InterPro" id="IPR055214">
    <property type="entry name" value="PTP-NADK"/>
</dbReference>
<dbReference type="InterPro" id="IPR029021">
    <property type="entry name" value="Prot-tyrosine_phosphatase-like"/>
</dbReference>
<evidence type="ECO:0000313" key="2">
    <source>
        <dbReference type="EMBL" id="PSB27249.1"/>
    </source>
</evidence>
<gene>
    <name evidence="2" type="ORF">C7B82_16845</name>
</gene>
<evidence type="ECO:0000313" key="3">
    <source>
        <dbReference type="Proteomes" id="UP000239576"/>
    </source>
</evidence>
<reference evidence="3" key="1">
    <citation type="submission" date="2018-02" db="EMBL/GenBank/DDBJ databases">
        <authorList>
            <person name="Moore K."/>
            <person name="Momper L."/>
        </authorList>
    </citation>
    <scope>NUCLEOTIDE SEQUENCE [LARGE SCALE GENOMIC DNA]</scope>
    <source>
        <strain evidence="3">ULC18</strain>
    </source>
</reference>
<dbReference type="SUPFAM" id="SSF52799">
    <property type="entry name" value="(Phosphotyrosine protein) phosphatases II"/>
    <property type="match status" value="1"/>
</dbReference>
<keyword evidence="3" id="KW-1185">Reference proteome</keyword>
<name>A0A2T1E3C0_9CYAN</name>
<dbReference type="CDD" id="cd14503">
    <property type="entry name" value="PTP-bact"/>
    <property type="match status" value="1"/>
</dbReference>
<dbReference type="EMBL" id="PVWK01000097">
    <property type="protein sequence ID" value="PSB27249.1"/>
    <property type="molecule type" value="Genomic_DNA"/>
</dbReference>
<dbReference type="Pfam" id="PF22741">
    <property type="entry name" value="PTP-NADK"/>
    <property type="match status" value="1"/>
</dbReference>
<dbReference type="OrthoDB" id="7391097at2"/>
<reference evidence="2 3" key="2">
    <citation type="submission" date="2018-03" db="EMBL/GenBank/DDBJ databases">
        <title>The ancient ancestry and fast evolution of plastids.</title>
        <authorList>
            <person name="Moore K.R."/>
            <person name="Magnabosco C."/>
            <person name="Momper L."/>
            <person name="Gold D.A."/>
            <person name="Bosak T."/>
            <person name="Fournier G.P."/>
        </authorList>
    </citation>
    <scope>NUCLEOTIDE SEQUENCE [LARGE SCALE GENOMIC DNA]</scope>
    <source>
        <strain evidence="2 3">ULC18</strain>
    </source>
</reference>
<dbReference type="AlphaFoldDB" id="A0A2T1E3C0"/>
<comment type="caution">
    <text evidence="2">The sequence shown here is derived from an EMBL/GenBank/DDBJ whole genome shotgun (WGS) entry which is preliminary data.</text>
</comment>
<protein>
    <submittedName>
        <fullName evidence="2">Phosphatase</fullName>
    </submittedName>
</protein>
<dbReference type="Proteomes" id="UP000239576">
    <property type="component" value="Unassembled WGS sequence"/>
</dbReference>